<evidence type="ECO:0000313" key="1">
    <source>
        <dbReference type="EMBL" id="KAF4681203.1"/>
    </source>
</evidence>
<name>A0A7J6NBF5_PEROL</name>
<organism evidence="1 3">
    <name type="scientific">Perkinsus olseni</name>
    <name type="common">Perkinsus atlanticus</name>
    <dbReference type="NCBI Taxonomy" id="32597"/>
    <lineage>
        <taxon>Eukaryota</taxon>
        <taxon>Sar</taxon>
        <taxon>Alveolata</taxon>
        <taxon>Perkinsozoa</taxon>
        <taxon>Perkinsea</taxon>
        <taxon>Perkinsida</taxon>
        <taxon>Perkinsidae</taxon>
        <taxon>Perkinsus</taxon>
    </lineage>
</organism>
<dbReference type="AlphaFoldDB" id="A0A7J6NBF5"/>
<feature type="non-terminal residue" evidence="1">
    <location>
        <position position="116"/>
    </location>
</feature>
<feature type="non-terminal residue" evidence="1">
    <location>
        <position position="1"/>
    </location>
</feature>
<sequence>DYAHLLGQLEGKQRQLAEAGETVELFKDKLDKLRSYNDSVVAENSALQRRLSDVEVQLGLTQGELERACQEQKNSREQWKIQLEAQADEMRRLHKLVTTQEDIDAEKLKMASDLET</sequence>
<comment type="caution">
    <text evidence="1">The sequence shown here is derived from an EMBL/GenBank/DDBJ whole genome shotgun (WGS) entry which is preliminary data.</text>
</comment>
<proteinExistence type="predicted"/>
<evidence type="ECO:0000313" key="3">
    <source>
        <dbReference type="Proteomes" id="UP000553632"/>
    </source>
</evidence>
<dbReference type="Proteomes" id="UP000553632">
    <property type="component" value="Unassembled WGS sequence"/>
</dbReference>
<dbReference type="Proteomes" id="UP000574390">
    <property type="component" value="Unassembled WGS sequence"/>
</dbReference>
<reference evidence="3 4" key="1">
    <citation type="submission" date="2020-04" db="EMBL/GenBank/DDBJ databases">
        <title>Perkinsus olseni comparative genomics.</title>
        <authorList>
            <person name="Bogema D.R."/>
        </authorList>
    </citation>
    <scope>NUCLEOTIDE SEQUENCE [LARGE SCALE GENOMIC DNA]</scope>
    <source>
        <strain evidence="2">ATCC PRA-205</strain>
        <strain evidence="1 3">ATCC PRA-207</strain>
    </source>
</reference>
<dbReference type="EMBL" id="JABANM010006292">
    <property type="protein sequence ID" value="KAF4746159.1"/>
    <property type="molecule type" value="Genomic_DNA"/>
</dbReference>
<evidence type="ECO:0000313" key="4">
    <source>
        <dbReference type="Proteomes" id="UP000574390"/>
    </source>
</evidence>
<dbReference type="EMBL" id="JABANO010040978">
    <property type="protein sequence ID" value="KAF4681203.1"/>
    <property type="molecule type" value="Genomic_DNA"/>
</dbReference>
<keyword evidence="3" id="KW-1185">Reference proteome</keyword>
<gene>
    <name evidence="2" type="ORF">FOZ62_019667</name>
    <name evidence="1" type="ORF">FOZ63_021600</name>
</gene>
<accession>A0A7J6NBF5</accession>
<protein>
    <submittedName>
        <fullName evidence="1">Uncharacterized protein</fullName>
    </submittedName>
</protein>
<evidence type="ECO:0000313" key="2">
    <source>
        <dbReference type="EMBL" id="KAF4746159.1"/>
    </source>
</evidence>